<dbReference type="GO" id="GO:0003924">
    <property type="term" value="F:GTPase activity"/>
    <property type="evidence" value="ECO:0007669"/>
    <property type="project" value="InterPro"/>
</dbReference>
<reference evidence="1" key="1">
    <citation type="submission" date="2021-02" db="EMBL/GenBank/DDBJ databases">
        <authorList>
            <person name="Nowell W R."/>
        </authorList>
    </citation>
    <scope>NUCLEOTIDE SEQUENCE</scope>
</reference>
<dbReference type="Proteomes" id="UP000681720">
    <property type="component" value="Unassembled WGS sequence"/>
</dbReference>
<comment type="caution">
    <text evidence="1">The sequence shown here is derived from an EMBL/GenBank/DDBJ whole genome shotgun (WGS) entry which is preliminary data.</text>
</comment>
<protein>
    <submittedName>
        <fullName evidence="1">Uncharacterized protein</fullName>
    </submittedName>
</protein>
<dbReference type="GO" id="GO:0005525">
    <property type="term" value="F:GTP binding"/>
    <property type="evidence" value="ECO:0007669"/>
    <property type="project" value="InterPro"/>
</dbReference>
<evidence type="ECO:0000313" key="3">
    <source>
        <dbReference type="EMBL" id="CAF5035381.1"/>
    </source>
</evidence>
<evidence type="ECO:0000313" key="4">
    <source>
        <dbReference type="Proteomes" id="UP000681967"/>
    </source>
</evidence>
<dbReference type="Proteomes" id="UP000681967">
    <property type="component" value="Unassembled WGS sequence"/>
</dbReference>
<gene>
    <name evidence="1" type="ORF">BYL167_LOCUS50440</name>
    <name evidence="2" type="ORF">BYL167_LOCUS50982</name>
    <name evidence="3" type="ORF">GIL414_LOCUS59129</name>
</gene>
<dbReference type="InterPro" id="IPR001806">
    <property type="entry name" value="Small_GTPase"/>
</dbReference>
<dbReference type="EMBL" id="CAJOBH010154348">
    <property type="protein sequence ID" value="CAF4857152.1"/>
    <property type="molecule type" value="Genomic_DNA"/>
</dbReference>
<dbReference type="AlphaFoldDB" id="A0A8S3C297"/>
<name>A0A8S3C297_9BILA</name>
<dbReference type="Gene3D" id="3.40.50.300">
    <property type="entry name" value="P-loop containing nucleotide triphosphate hydrolases"/>
    <property type="match status" value="1"/>
</dbReference>
<feature type="non-terminal residue" evidence="1">
    <location>
        <position position="1"/>
    </location>
</feature>
<organism evidence="1 4">
    <name type="scientific">Rotaria magnacalcarata</name>
    <dbReference type="NCBI Taxonomy" id="392030"/>
    <lineage>
        <taxon>Eukaryota</taxon>
        <taxon>Metazoa</taxon>
        <taxon>Spiralia</taxon>
        <taxon>Gnathifera</taxon>
        <taxon>Rotifera</taxon>
        <taxon>Eurotatoria</taxon>
        <taxon>Bdelloidea</taxon>
        <taxon>Philodinida</taxon>
        <taxon>Philodinidae</taxon>
        <taxon>Rotaria</taxon>
    </lineage>
</organism>
<dbReference type="EMBL" id="CAJOBH010158867">
    <property type="protein sequence ID" value="CAF4871599.1"/>
    <property type="molecule type" value="Genomic_DNA"/>
</dbReference>
<evidence type="ECO:0000313" key="2">
    <source>
        <dbReference type="EMBL" id="CAF4871599.1"/>
    </source>
</evidence>
<dbReference type="SUPFAM" id="SSF52540">
    <property type="entry name" value="P-loop containing nucleoside triphosphate hydrolases"/>
    <property type="match status" value="1"/>
</dbReference>
<dbReference type="InterPro" id="IPR027417">
    <property type="entry name" value="P-loop_NTPase"/>
</dbReference>
<dbReference type="EMBL" id="CAJOBJ010222097">
    <property type="protein sequence ID" value="CAF5035381.1"/>
    <property type="molecule type" value="Genomic_DNA"/>
</dbReference>
<evidence type="ECO:0000313" key="1">
    <source>
        <dbReference type="EMBL" id="CAF4857152.1"/>
    </source>
</evidence>
<accession>A0A8S3C297</accession>
<sequence>TLCVVYKDGEYPQDPYVPTIFENYAATVTLNNRKYILNLFDSAGQVFKIV</sequence>
<proteinExistence type="predicted"/>
<dbReference type="Pfam" id="PF00071">
    <property type="entry name" value="Ras"/>
    <property type="match status" value="1"/>
</dbReference>